<name>A0AAX4PHC4_9CHLO</name>
<evidence type="ECO:0000256" key="1">
    <source>
        <dbReference type="SAM" id="MobiDB-lite"/>
    </source>
</evidence>
<dbReference type="EMBL" id="CP151512">
    <property type="protein sequence ID" value="WZN65592.1"/>
    <property type="molecule type" value="Genomic_DNA"/>
</dbReference>
<dbReference type="Gene3D" id="1.25.40.20">
    <property type="entry name" value="Ankyrin repeat-containing domain"/>
    <property type="match status" value="1"/>
</dbReference>
<accession>A0AAX4PHC4</accession>
<dbReference type="PANTHER" id="PTHR46586:SF3">
    <property type="entry name" value="ANKYRIN REPEAT-CONTAINING PROTEIN"/>
    <property type="match status" value="1"/>
</dbReference>
<dbReference type="SUPFAM" id="SSF48403">
    <property type="entry name" value="Ankyrin repeat"/>
    <property type="match status" value="1"/>
</dbReference>
<protein>
    <submittedName>
        <fullName evidence="2">Ankyrin repeat protein</fullName>
    </submittedName>
</protein>
<dbReference type="PANTHER" id="PTHR46586">
    <property type="entry name" value="ANKYRIN REPEAT-CONTAINING PROTEIN"/>
    <property type="match status" value="1"/>
</dbReference>
<proteinExistence type="predicted"/>
<reference evidence="2 3" key="1">
    <citation type="submission" date="2024-03" db="EMBL/GenBank/DDBJ databases">
        <title>Complete genome sequence of the green alga Chloropicon roscoffensis RCC1871.</title>
        <authorList>
            <person name="Lemieux C."/>
            <person name="Pombert J.-F."/>
            <person name="Otis C."/>
            <person name="Turmel M."/>
        </authorList>
    </citation>
    <scope>NUCLEOTIDE SEQUENCE [LARGE SCALE GENOMIC DNA]</scope>
    <source>
        <strain evidence="2 3">RCC1871</strain>
    </source>
</reference>
<dbReference type="InterPro" id="IPR052050">
    <property type="entry name" value="SecEffector_AnkRepeat"/>
</dbReference>
<evidence type="ECO:0000313" key="3">
    <source>
        <dbReference type="Proteomes" id="UP001472866"/>
    </source>
</evidence>
<gene>
    <name evidence="2" type="ORF">HKI87_12g71520</name>
</gene>
<feature type="region of interest" description="Disordered" evidence="1">
    <location>
        <begin position="1"/>
        <end position="27"/>
    </location>
</feature>
<dbReference type="InterPro" id="IPR036770">
    <property type="entry name" value="Ankyrin_rpt-contain_sf"/>
</dbReference>
<keyword evidence="3" id="KW-1185">Reference proteome</keyword>
<sequence>MVARGAESTSSAKRAKVDEAKEEEDPLVRRKEEVVRLLGRARKGKGNARAKKELLTLCADFEAKNEKLLGRLLPELWQKILDEYLHQNDQLAFAMTCRFFREKQKDLGWKIGTNLKEEHLYDLQKSGKVTSHSLGWFQWVCDTFKILPGYEKVYMNAVGFRYTVDDRHSTDIFDRQKAFYGDVHEGHLLNYAAFQGSVEILRWLMEEKGCKLNKNTGWYAGVSGSVEVLEHMRRRGRGRGYGKKFTKAACEGAAMGGHLKALKFLRGLDPPCPWNEETCKGAAQGGHLDVLKFLRAQNPPCPWDEDPCAYAADEGHLEVLKWLRSQDPPCPWDERTCLGAAAGGHLDVLKWARSEDPPCPWNEETCAWAAGVGHLEVLKFARGQDPPCPWDEETCTMAAKGGHLEVLKWLRSQDPPCPWDGETCASAAREGRLEVLKFARGQDPPCPWSRSGCREEVEWWSDHQHIVKWIDQQKDESDVELSDSDSD</sequence>
<dbReference type="Proteomes" id="UP001472866">
    <property type="component" value="Chromosome 12"/>
</dbReference>
<dbReference type="AlphaFoldDB" id="A0AAX4PHC4"/>
<organism evidence="2 3">
    <name type="scientific">Chloropicon roscoffensis</name>
    <dbReference type="NCBI Taxonomy" id="1461544"/>
    <lineage>
        <taxon>Eukaryota</taxon>
        <taxon>Viridiplantae</taxon>
        <taxon>Chlorophyta</taxon>
        <taxon>Chloropicophyceae</taxon>
        <taxon>Chloropicales</taxon>
        <taxon>Chloropicaceae</taxon>
        <taxon>Chloropicon</taxon>
    </lineage>
</organism>
<evidence type="ECO:0000313" key="2">
    <source>
        <dbReference type="EMBL" id="WZN65592.1"/>
    </source>
</evidence>